<evidence type="ECO:0000256" key="1">
    <source>
        <dbReference type="SAM" id="MobiDB-lite"/>
    </source>
</evidence>
<evidence type="ECO:0000313" key="5">
    <source>
        <dbReference type="Proteomes" id="UP000275331"/>
    </source>
</evidence>
<dbReference type="EMBL" id="RHXB01000010">
    <property type="protein sequence ID" value="RSE24483.1"/>
    <property type="molecule type" value="Genomic_DNA"/>
</dbReference>
<dbReference type="InterPro" id="IPR013830">
    <property type="entry name" value="SGNH_hydro"/>
</dbReference>
<protein>
    <submittedName>
        <fullName evidence="4">Uncharacterized protein</fullName>
    </submittedName>
</protein>
<dbReference type="Pfam" id="PF18668">
    <property type="entry name" value="Tail_spike_N"/>
    <property type="match status" value="1"/>
</dbReference>
<reference evidence="4 5" key="1">
    <citation type="submission" date="2018-10" db="EMBL/GenBank/DDBJ databases">
        <title>Transmission dynamics of multidrug resistant bacteria on intensive care unit surfaces.</title>
        <authorList>
            <person name="D'Souza A.W."/>
            <person name="Potter R.F."/>
            <person name="Wallace M."/>
            <person name="Shupe A."/>
            <person name="Patel S."/>
            <person name="Sun S."/>
            <person name="Gul D."/>
            <person name="Kwon J.H."/>
            <person name="Andleeb S."/>
            <person name="Burnham C.-A.D."/>
            <person name="Dantas G."/>
        </authorList>
    </citation>
    <scope>NUCLEOTIDE SEQUENCE [LARGE SCALE GENOMIC DNA]</scope>
    <source>
        <strain evidence="4 5">AS_373</strain>
    </source>
</reference>
<dbReference type="SUPFAM" id="SSF52266">
    <property type="entry name" value="SGNH hydrolase"/>
    <property type="match status" value="1"/>
</dbReference>
<dbReference type="InterPro" id="IPR040775">
    <property type="entry name" value="Tail_spike_N"/>
</dbReference>
<dbReference type="OrthoDB" id="6615244at2"/>
<evidence type="ECO:0000259" key="2">
    <source>
        <dbReference type="Pfam" id="PF13472"/>
    </source>
</evidence>
<accession>A0A427UVG0</accession>
<dbReference type="Pfam" id="PF13472">
    <property type="entry name" value="Lipase_GDSL_2"/>
    <property type="match status" value="1"/>
</dbReference>
<dbReference type="Proteomes" id="UP000275331">
    <property type="component" value="Unassembled WGS sequence"/>
</dbReference>
<dbReference type="InterPro" id="IPR036514">
    <property type="entry name" value="SGNH_hydro_sf"/>
</dbReference>
<proteinExistence type="predicted"/>
<sequence>MADKYLNIPVPTPTQKPVPSSDIRDHVFGGAKIDEFVTSLQKTYTDRFGQPHFTIEGLRWVAQQAIASFGYILVDSFQAGATLSLPNQALRNTANGEYYRWDGPLPKTVPAGSTPQTTGGIGAGAWLGVGSAVLSSSQDGAGDELVAVKQPFPGSVPGTVHNKMKQIVSLRDFGSTGDGVTDSLASVNAAIASFGYSGNGQVYVDEGLHVVSAEPTNPYGVEFTGPGMIGIPDNFGGHHRINSYADKHKICIGKEYPFSFYNAMRTDPATPGGQLNCILAGDSTMHGGNGEPIEYQPDVLMTRLFRRSGLPNMGIINRAVPSTSWKDMDILSDLGAKTRLLIIKYGVNDGYGPKETRHQAFQAAMDAKLAEVRAHQWGGFKSLSIVIMGPNATNDPEYYRDEEWYESIRGIHVAAARKYGCIYFDSYGMMPDSRRAAGNDMDQPWPSTKPGVAVHPLAERNAWMYGQLFNEIFSAPMLMNFCLNTWQIIPLHVESITPTTLPTANEFSCSENWHQVNVANGWPVSGLCNTQRHADGLIAQTVFDQASSRVIHRSSPIGATTWNAMTGVPVAVVLGNSWVAAGANYNAPAVIITMDGTATLRGAIRSGVASPGTAMFTIPAGFRPLRTSRHVVPTGVGVATAIIELTPNGQATIVGGADNALLFLEGITYSV</sequence>
<feature type="domain" description="SGNH hydrolase-type esterase" evidence="2">
    <location>
        <begin position="281"/>
        <end position="456"/>
    </location>
</feature>
<name>A0A427UVG0_9ENTR</name>
<dbReference type="Gene3D" id="3.40.50.1110">
    <property type="entry name" value="SGNH hydrolase"/>
    <property type="match status" value="1"/>
</dbReference>
<dbReference type="Gene3D" id="2.10.10.80">
    <property type="match status" value="1"/>
</dbReference>
<evidence type="ECO:0000313" key="4">
    <source>
        <dbReference type="EMBL" id="RSE24483.1"/>
    </source>
</evidence>
<dbReference type="InterPro" id="IPR012334">
    <property type="entry name" value="Pectin_lyas_fold"/>
</dbReference>
<dbReference type="AlphaFoldDB" id="A0A427UVG0"/>
<organism evidence="4 5">
    <name type="scientific">Atlantibacter subterraneus</name>
    <dbReference type="NCBI Taxonomy" id="255519"/>
    <lineage>
        <taxon>Bacteria</taxon>
        <taxon>Pseudomonadati</taxon>
        <taxon>Pseudomonadota</taxon>
        <taxon>Gammaproteobacteria</taxon>
        <taxon>Enterobacterales</taxon>
        <taxon>Enterobacteriaceae</taxon>
        <taxon>Atlantibacter</taxon>
    </lineage>
</organism>
<feature type="domain" description="Tail spike TSP1/Gp66 N-terminal" evidence="3">
    <location>
        <begin position="75"/>
        <end position="130"/>
    </location>
</feature>
<dbReference type="GO" id="GO:0016788">
    <property type="term" value="F:hydrolase activity, acting on ester bonds"/>
    <property type="evidence" value="ECO:0007669"/>
    <property type="project" value="UniProtKB-ARBA"/>
</dbReference>
<dbReference type="Gene3D" id="2.160.20.10">
    <property type="entry name" value="Single-stranded right-handed beta-helix, Pectin lyase-like"/>
    <property type="match status" value="1"/>
</dbReference>
<dbReference type="RefSeq" id="WP_125294032.1">
    <property type="nucleotide sequence ID" value="NZ_RHWZ01000008.1"/>
</dbReference>
<comment type="caution">
    <text evidence="4">The sequence shown here is derived from an EMBL/GenBank/DDBJ whole genome shotgun (WGS) entry which is preliminary data.</text>
</comment>
<dbReference type="CDD" id="cd00229">
    <property type="entry name" value="SGNH_hydrolase"/>
    <property type="match status" value="1"/>
</dbReference>
<feature type="region of interest" description="Disordered" evidence="1">
    <location>
        <begin position="1"/>
        <end position="21"/>
    </location>
</feature>
<evidence type="ECO:0000259" key="3">
    <source>
        <dbReference type="Pfam" id="PF18668"/>
    </source>
</evidence>
<dbReference type="InterPro" id="IPR011050">
    <property type="entry name" value="Pectin_lyase_fold/virulence"/>
</dbReference>
<gene>
    <name evidence="4" type="ORF">EGT71_15010</name>
</gene>
<dbReference type="SUPFAM" id="SSF51126">
    <property type="entry name" value="Pectin lyase-like"/>
    <property type="match status" value="1"/>
</dbReference>